<dbReference type="Pfam" id="PF04397">
    <property type="entry name" value="LytTR"/>
    <property type="match status" value="1"/>
</dbReference>
<evidence type="ECO:0000313" key="5">
    <source>
        <dbReference type="Proteomes" id="UP000182124"/>
    </source>
</evidence>
<dbReference type="PROSITE" id="PS50930">
    <property type="entry name" value="HTH_LYTTR"/>
    <property type="match status" value="1"/>
</dbReference>
<dbReference type="EMBL" id="FMTY01000002">
    <property type="protein sequence ID" value="SCX05832.1"/>
    <property type="molecule type" value="Genomic_DNA"/>
</dbReference>
<evidence type="ECO:0000313" key="4">
    <source>
        <dbReference type="EMBL" id="SCX05832.1"/>
    </source>
</evidence>
<feature type="domain" description="Response regulatory" evidence="2">
    <location>
        <begin position="4"/>
        <end position="116"/>
    </location>
</feature>
<evidence type="ECO:0000259" key="3">
    <source>
        <dbReference type="PROSITE" id="PS50930"/>
    </source>
</evidence>
<organism evidence="4 5">
    <name type="scientific">Flavobacterium saliperosum</name>
    <dbReference type="NCBI Taxonomy" id="329186"/>
    <lineage>
        <taxon>Bacteria</taxon>
        <taxon>Pseudomonadati</taxon>
        <taxon>Bacteroidota</taxon>
        <taxon>Flavobacteriia</taxon>
        <taxon>Flavobacteriales</taxon>
        <taxon>Flavobacteriaceae</taxon>
        <taxon>Flavobacterium</taxon>
    </lineage>
</organism>
<dbReference type="SMART" id="SM00850">
    <property type="entry name" value="LytTR"/>
    <property type="match status" value="1"/>
</dbReference>
<comment type="caution">
    <text evidence="1">Lacks conserved residue(s) required for the propagation of feature annotation.</text>
</comment>
<protein>
    <submittedName>
        <fullName evidence="4">Two component transcriptional regulator, LytTR family</fullName>
    </submittedName>
</protein>
<dbReference type="AlphaFoldDB" id="A0A1G4VF11"/>
<dbReference type="GO" id="GO:0003677">
    <property type="term" value="F:DNA binding"/>
    <property type="evidence" value="ECO:0007669"/>
    <property type="project" value="InterPro"/>
</dbReference>
<gene>
    <name evidence="4" type="ORF">SAMN02927925_00896</name>
</gene>
<name>A0A1G4VF11_9FLAO</name>
<dbReference type="GO" id="GO:0000156">
    <property type="term" value="F:phosphorelay response regulator activity"/>
    <property type="evidence" value="ECO:0007669"/>
    <property type="project" value="InterPro"/>
</dbReference>
<sequence length="231" mass="27139">MLNSYIIIDATQTLEKSLNEFQQFDEFICIGIFNDYATALNALLEKRPQLVFFQFSKEIPLRLLLDLKQYVDTIPYVIALNPKKKNAYNAIKYGVMDYILSPLEPTELRKTFLKYTKLSNKEKTEKLSIKSNGDYHFISLEDIVYLKADNNTTDFYLKNGKIISGFKTMKFFENQLPFYFFRIHNSYVVNIHFVSRINVGKANCYLLDNTYSLPFSRTYKNNIDTIIRRIG</sequence>
<dbReference type="RefSeq" id="WP_023576483.1">
    <property type="nucleotide sequence ID" value="NZ_CBCSBQ010000016.1"/>
</dbReference>
<proteinExistence type="predicted"/>
<dbReference type="eggNOG" id="COG3279">
    <property type="taxonomic scope" value="Bacteria"/>
</dbReference>
<reference evidence="4 5" key="1">
    <citation type="submission" date="2016-10" db="EMBL/GenBank/DDBJ databases">
        <authorList>
            <person name="de Groot N.N."/>
        </authorList>
    </citation>
    <scope>NUCLEOTIDE SEQUENCE [LARGE SCALE GENOMIC DNA]</scope>
    <source>
        <strain evidence="4 5">CGMCC 1.3801</strain>
    </source>
</reference>
<dbReference type="InterPro" id="IPR046947">
    <property type="entry name" value="LytR-like"/>
</dbReference>
<dbReference type="Proteomes" id="UP000182124">
    <property type="component" value="Unassembled WGS sequence"/>
</dbReference>
<dbReference type="PROSITE" id="PS50110">
    <property type="entry name" value="RESPONSE_REGULATORY"/>
    <property type="match status" value="1"/>
</dbReference>
<evidence type="ECO:0000259" key="2">
    <source>
        <dbReference type="PROSITE" id="PS50110"/>
    </source>
</evidence>
<dbReference type="PANTHER" id="PTHR37299:SF1">
    <property type="entry name" value="STAGE 0 SPORULATION PROTEIN A HOMOLOG"/>
    <property type="match status" value="1"/>
</dbReference>
<evidence type="ECO:0000256" key="1">
    <source>
        <dbReference type="PROSITE-ProRule" id="PRU00169"/>
    </source>
</evidence>
<dbReference type="PANTHER" id="PTHR37299">
    <property type="entry name" value="TRANSCRIPTIONAL REGULATOR-RELATED"/>
    <property type="match status" value="1"/>
</dbReference>
<accession>A0A1G4VF11</accession>
<dbReference type="Gene3D" id="2.40.50.1020">
    <property type="entry name" value="LytTr DNA-binding domain"/>
    <property type="match status" value="1"/>
</dbReference>
<feature type="domain" description="HTH LytTR-type" evidence="3">
    <location>
        <begin position="127"/>
        <end position="229"/>
    </location>
</feature>
<dbReference type="STRING" id="329186.SAMN02927925_00896"/>
<dbReference type="InterPro" id="IPR007492">
    <property type="entry name" value="LytTR_DNA-bd_dom"/>
</dbReference>
<dbReference type="InterPro" id="IPR001789">
    <property type="entry name" value="Sig_transdc_resp-reg_receiver"/>
</dbReference>